<name>A0A1L8DDL9_9DIPT</name>
<dbReference type="EMBL" id="GFDF01009609">
    <property type="protein sequence ID" value="JAV04475.1"/>
    <property type="molecule type" value="Transcribed_RNA"/>
</dbReference>
<sequence length="206" mass="22134">MGFGAPESPSYDPPLASLSYAMPMPSFPPAPVPGAPTSPSSSSTSEASVVNRWRNPISFDVAGYCWQYIPSGGTFPLETAVRAGRDADGSTIYVGRAFHEGDMLPAKVIPDKFVAFVAFGGEEHPKEDYEILRTGDFVWEFAVNGEVPPGAVEGGQTADGEKLYIGRCLHNGTQTPGKVQPSHECLYIPFDGEEVRVSSYEVLVIK</sequence>
<organism evidence="1">
    <name type="scientific">Nyssomyia neivai</name>
    <dbReference type="NCBI Taxonomy" id="330878"/>
    <lineage>
        <taxon>Eukaryota</taxon>
        <taxon>Metazoa</taxon>
        <taxon>Ecdysozoa</taxon>
        <taxon>Arthropoda</taxon>
        <taxon>Hexapoda</taxon>
        <taxon>Insecta</taxon>
        <taxon>Pterygota</taxon>
        <taxon>Neoptera</taxon>
        <taxon>Endopterygota</taxon>
        <taxon>Diptera</taxon>
        <taxon>Nematocera</taxon>
        <taxon>Psychodoidea</taxon>
        <taxon>Psychodidae</taxon>
        <taxon>Nyssomyia</taxon>
    </lineage>
</organism>
<proteinExistence type="predicted"/>
<dbReference type="SMART" id="SM00696">
    <property type="entry name" value="DM9"/>
    <property type="match status" value="2"/>
</dbReference>
<dbReference type="Pfam" id="PF11901">
    <property type="entry name" value="DM9"/>
    <property type="match status" value="1"/>
</dbReference>
<accession>A0A1L8DDL9</accession>
<evidence type="ECO:0000313" key="1">
    <source>
        <dbReference type="EMBL" id="JAV04475.1"/>
    </source>
</evidence>
<dbReference type="PANTHER" id="PTHR31649:SF10">
    <property type="entry name" value="IP19903P-RELATED"/>
    <property type="match status" value="1"/>
</dbReference>
<reference evidence="1" key="1">
    <citation type="submission" date="2016-12" db="EMBL/GenBank/DDBJ databases">
        <title>An insight into the sialome and mialome of the sand fly, Nyssomyia neivai.</title>
        <authorList>
            <person name="Sebastian V."/>
            <person name="Goulart T.M."/>
            <person name="Oliveira W."/>
            <person name="Calvo E."/>
            <person name="Oliveira L.F."/>
            <person name="Pinto M.C."/>
            <person name="Rosselino A.M."/>
            <person name="Ribeiro J.M."/>
        </authorList>
    </citation>
    <scope>NUCLEOTIDE SEQUENCE</scope>
</reference>
<dbReference type="PANTHER" id="PTHR31649">
    <property type="entry name" value="AGAP009604-PA"/>
    <property type="match status" value="1"/>
</dbReference>
<dbReference type="InterPro" id="IPR006616">
    <property type="entry name" value="DM9_repeat"/>
</dbReference>
<dbReference type="AlphaFoldDB" id="A0A1L8DDL9"/>
<protein>
    <submittedName>
        <fullName evidence="1">Uncharacterized protein</fullName>
    </submittedName>
</protein>